<reference evidence="3 4" key="1">
    <citation type="journal article" date="2016" name="Nat. Commun.">
        <title>Thousands of microbial genomes shed light on interconnected biogeochemical processes in an aquifer system.</title>
        <authorList>
            <person name="Anantharaman K."/>
            <person name="Brown C.T."/>
            <person name="Hug L.A."/>
            <person name="Sharon I."/>
            <person name="Castelle C.J."/>
            <person name="Probst A.J."/>
            <person name="Thomas B.C."/>
            <person name="Singh A."/>
            <person name="Wilkins M.J."/>
            <person name="Karaoz U."/>
            <person name="Brodie E.L."/>
            <person name="Williams K.H."/>
            <person name="Hubbard S.S."/>
            <person name="Banfield J.F."/>
        </authorList>
    </citation>
    <scope>NUCLEOTIDE SEQUENCE [LARGE SCALE GENOMIC DNA]</scope>
</reference>
<dbReference type="STRING" id="1797298.A2988_01165"/>
<organism evidence="3 4">
    <name type="scientific">Candidatus Azambacteria bacterium RIFCSPLOWO2_01_FULL_46_25</name>
    <dbReference type="NCBI Taxonomy" id="1797298"/>
    <lineage>
        <taxon>Bacteria</taxon>
        <taxon>Candidatus Azamiibacteriota</taxon>
    </lineage>
</organism>
<accession>A0A1F5BU05</accession>
<protein>
    <submittedName>
        <fullName evidence="3">Uncharacterized protein</fullName>
    </submittedName>
</protein>
<evidence type="ECO:0000313" key="3">
    <source>
        <dbReference type="EMBL" id="OGD34077.1"/>
    </source>
</evidence>
<feature type="chain" id="PRO_5009517968" evidence="2">
    <location>
        <begin position="22"/>
        <end position="370"/>
    </location>
</feature>
<dbReference type="AlphaFoldDB" id="A0A1F5BU05"/>
<feature type="region of interest" description="Disordered" evidence="1">
    <location>
        <begin position="323"/>
        <end position="370"/>
    </location>
</feature>
<evidence type="ECO:0000256" key="1">
    <source>
        <dbReference type="SAM" id="MobiDB-lite"/>
    </source>
</evidence>
<comment type="caution">
    <text evidence="3">The sequence shown here is derived from an EMBL/GenBank/DDBJ whole genome shotgun (WGS) entry which is preliminary data.</text>
</comment>
<proteinExistence type="predicted"/>
<keyword evidence="2" id="KW-0732">Signal</keyword>
<dbReference type="EMBL" id="MEYS01000002">
    <property type="protein sequence ID" value="OGD34077.1"/>
    <property type="molecule type" value="Genomic_DNA"/>
</dbReference>
<feature type="signal peptide" evidence="2">
    <location>
        <begin position="1"/>
        <end position="21"/>
    </location>
</feature>
<feature type="compositionally biased region" description="Low complexity" evidence="1">
    <location>
        <begin position="329"/>
        <end position="352"/>
    </location>
</feature>
<evidence type="ECO:0000313" key="4">
    <source>
        <dbReference type="Proteomes" id="UP000176650"/>
    </source>
</evidence>
<name>A0A1F5BU05_9BACT</name>
<evidence type="ECO:0000256" key="2">
    <source>
        <dbReference type="SAM" id="SignalP"/>
    </source>
</evidence>
<dbReference type="Proteomes" id="UP000176650">
    <property type="component" value="Unassembled WGS sequence"/>
</dbReference>
<gene>
    <name evidence="3" type="ORF">A2988_01165</name>
</gene>
<sequence length="370" mass="40640">MKKLSLFAVLLVLALAGAYFAFPEKADDAFVVRANDGAAELRIPKDTVLVGGAVGDITMTAIAPADVIKESNQPIDLVKVYRLEPDGLTFSKPATISVTFPYDPNRAYSPVFLIDPDEEGKIEGLNITDFQLDEKQKTLTVSGELPHFSNFLAKADAMIFDARNIPDGEITVAVGQSFDHTYAITPGGKWEFRGYWDESDPNVAQASGRHTMLEIANGTRWEVNPDFRSPHRIRTFERVEPQEIILKKTDLAATEEYRVTNRFTCAKAGYDAPLAGSLFYYTLQTTMTVFEGEKQVRKPWIGRERRNYSWAIPKKRLEINCVVPPSGQDSTSADATPSSPTAPATTAPTTTSGGKIKVCGLPGGEPCPKR</sequence>